<accession>A0A1W1D7C3</accession>
<evidence type="ECO:0000259" key="1">
    <source>
        <dbReference type="Pfam" id="PF03625"/>
    </source>
</evidence>
<protein>
    <recommendedName>
        <fullName evidence="1">DUF302 domain-containing protein</fullName>
    </recommendedName>
</protein>
<dbReference type="Pfam" id="PF03625">
    <property type="entry name" value="DUF302"/>
    <property type="match status" value="1"/>
</dbReference>
<evidence type="ECO:0000313" key="2">
    <source>
        <dbReference type="EMBL" id="SFV76523.1"/>
    </source>
</evidence>
<gene>
    <name evidence="2" type="ORF">MNB_SUP05-10-823</name>
</gene>
<feature type="domain" description="DUF302" evidence="1">
    <location>
        <begin position="71"/>
        <end position="131"/>
    </location>
</feature>
<dbReference type="CDD" id="cd14797">
    <property type="entry name" value="DUF302"/>
    <property type="match status" value="1"/>
</dbReference>
<name>A0A1W1D7C3_9ZZZZ</name>
<reference evidence="2" key="1">
    <citation type="submission" date="2016-10" db="EMBL/GenBank/DDBJ databases">
        <authorList>
            <person name="de Groot N.N."/>
        </authorList>
    </citation>
    <scope>NUCLEOTIDE SEQUENCE</scope>
</reference>
<dbReference type="InterPro" id="IPR005180">
    <property type="entry name" value="DUF302"/>
</dbReference>
<dbReference type="AlphaFoldDB" id="A0A1W1D7C3"/>
<sequence length="169" mass="18850">MISEILSPTLHPDAMKKVYMPMANTLLDTGDMAMTTIIRVPIADDVSNEDVEEAMISIAFEEGVGAGGMPISEIAEFQTGKKQRLLKIFRYCSPITAMDIIEYSDAFSTFLPCRIALIEDKSGKRWLYTLNMDVLIYGGRPLSKDLYKQALELKRVMITLQKGGAKGEF</sequence>
<proteinExistence type="predicted"/>
<dbReference type="Gene3D" id="3.30.310.70">
    <property type="entry name" value="TT1751-like domain"/>
    <property type="match status" value="1"/>
</dbReference>
<dbReference type="InterPro" id="IPR035923">
    <property type="entry name" value="TT1751-like_sf"/>
</dbReference>
<organism evidence="2">
    <name type="scientific">hydrothermal vent metagenome</name>
    <dbReference type="NCBI Taxonomy" id="652676"/>
    <lineage>
        <taxon>unclassified sequences</taxon>
        <taxon>metagenomes</taxon>
        <taxon>ecological metagenomes</taxon>
    </lineage>
</organism>
<dbReference type="EMBL" id="FPHQ01000122">
    <property type="protein sequence ID" value="SFV76523.1"/>
    <property type="molecule type" value="Genomic_DNA"/>
</dbReference>
<dbReference type="SUPFAM" id="SSF103247">
    <property type="entry name" value="TT1751-like"/>
    <property type="match status" value="1"/>
</dbReference>